<dbReference type="EMBL" id="WIXK01000002">
    <property type="protein sequence ID" value="MQY41758.1"/>
    <property type="molecule type" value="Genomic_DNA"/>
</dbReference>
<comment type="caution">
    <text evidence="2">The sequence shown here is derived from an EMBL/GenBank/DDBJ whole genome shotgun (WGS) entry which is preliminary data.</text>
</comment>
<evidence type="ECO:0000259" key="1">
    <source>
        <dbReference type="Pfam" id="PF04230"/>
    </source>
</evidence>
<proteinExistence type="predicted"/>
<protein>
    <recommendedName>
        <fullName evidence="1">Polysaccharide pyruvyl transferase domain-containing protein</fullName>
    </recommendedName>
</protein>
<dbReference type="PANTHER" id="PTHR36836:SF1">
    <property type="entry name" value="COLANIC ACID BIOSYNTHESIS PROTEIN WCAK"/>
    <property type="match status" value="1"/>
</dbReference>
<gene>
    <name evidence="2" type="ORF">GG681_03840</name>
</gene>
<reference evidence="2 3" key="1">
    <citation type="submission" date="2019-10" db="EMBL/GenBank/DDBJ databases">
        <title>Epibacterium sp. nov., isolated from seawater.</title>
        <authorList>
            <person name="Zhang X."/>
            <person name="Li N."/>
        </authorList>
    </citation>
    <scope>NUCLEOTIDE SEQUENCE [LARGE SCALE GENOMIC DNA]</scope>
    <source>
        <strain evidence="2 3">SM1969</strain>
    </source>
</reference>
<dbReference type="RefSeq" id="WP_153545297.1">
    <property type="nucleotide sequence ID" value="NZ_WIXK01000002.1"/>
</dbReference>
<evidence type="ECO:0000313" key="2">
    <source>
        <dbReference type="EMBL" id="MQY41758.1"/>
    </source>
</evidence>
<dbReference type="Proteomes" id="UP000436694">
    <property type="component" value="Unassembled WGS sequence"/>
</dbReference>
<dbReference type="PANTHER" id="PTHR36836">
    <property type="entry name" value="COLANIC ACID BIOSYNTHESIS PROTEIN WCAK"/>
    <property type="match status" value="1"/>
</dbReference>
<dbReference type="Pfam" id="PF04230">
    <property type="entry name" value="PS_pyruv_trans"/>
    <property type="match status" value="1"/>
</dbReference>
<accession>A0A844ARJ2</accession>
<dbReference type="AlphaFoldDB" id="A0A844ARJ2"/>
<evidence type="ECO:0000313" key="3">
    <source>
        <dbReference type="Proteomes" id="UP000436694"/>
    </source>
</evidence>
<name>A0A844ARJ2_9RHOB</name>
<feature type="domain" description="Polysaccharide pyruvyl transferase" evidence="1">
    <location>
        <begin position="52"/>
        <end position="263"/>
    </location>
</feature>
<sequence>MTTAVILNDTRADFHHGCSRVMSVLEQGLAAQGLTVTARSPLRHKWWEDCAFLHHLAQADRVVINGEGTLHHGRPAGLDLLKVVRHEACRAPVYLVNALYQENPQDWHSHLQDFAGIWVRDSRSADELAASGVHCNGVLPDLTLCGGALPDLPSKRSGTIVGDSVDHNVSKALRALAQQLDAAFIPSLSHLKKPKGRNFFSRFLREYYISRYEHRAQREFPPLYLSRTAEDYADRLSYAELHVTGRFHGVCFSLLTQTPFVTLQSNSWKIETLLADLGLSTTRLVPAQDLQDALATTDWAFSPAELDNIRSTLVVAQENAARMFETIAQGPEGRA</sequence>
<organism evidence="2 3">
    <name type="scientific">Tritonibacter aquimaris</name>
    <dbReference type="NCBI Taxonomy" id="2663379"/>
    <lineage>
        <taxon>Bacteria</taxon>
        <taxon>Pseudomonadati</taxon>
        <taxon>Pseudomonadota</taxon>
        <taxon>Alphaproteobacteria</taxon>
        <taxon>Rhodobacterales</taxon>
        <taxon>Paracoccaceae</taxon>
        <taxon>Tritonibacter</taxon>
    </lineage>
</organism>
<dbReference type="InterPro" id="IPR007345">
    <property type="entry name" value="Polysacch_pyruvyl_Trfase"/>
</dbReference>
<keyword evidence="3" id="KW-1185">Reference proteome</keyword>